<proteinExistence type="predicted"/>
<protein>
    <recommendedName>
        <fullName evidence="2">Nephrocystin 3-like N-terminal domain-containing protein</fullName>
    </recommendedName>
</protein>
<gene>
    <name evidence="3" type="ORF">FIBSPDRAFT_864509</name>
</gene>
<dbReference type="STRING" id="436010.A0A166GIL8"/>
<dbReference type="SUPFAM" id="SSF52540">
    <property type="entry name" value="P-loop containing nucleoside triphosphate hydrolases"/>
    <property type="match status" value="1"/>
</dbReference>
<dbReference type="Gene3D" id="3.40.50.300">
    <property type="entry name" value="P-loop containing nucleotide triphosphate hydrolases"/>
    <property type="match status" value="1"/>
</dbReference>
<evidence type="ECO:0000259" key="2">
    <source>
        <dbReference type="Pfam" id="PF24883"/>
    </source>
</evidence>
<accession>A0A166GIL8</accession>
<reference evidence="3" key="1">
    <citation type="journal article" date="2016" name="Mol. Biol. Evol.">
        <title>Comparative Genomics of Early-Diverging Mushroom-Forming Fungi Provides Insights into the Origins of Lignocellulose Decay Capabilities.</title>
        <authorList>
            <person name="Nagy L.G."/>
            <person name="Riley R."/>
            <person name="Tritt A."/>
            <person name="Adam C."/>
            <person name="Daum C."/>
            <person name="Floudas D."/>
            <person name="Sun H."/>
            <person name="Yadav J.S."/>
            <person name="Pangilinan J."/>
            <person name="Larsson K.H."/>
            <person name="Matsuura K."/>
            <person name="Barry K."/>
            <person name="Labutti K."/>
            <person name="Kuo R."/>
            <person name="Ohm R.A."/>
            <person name="Bhattacharya S.S."/>
            <person name="Shirouzu T."/>
            <person name="Yoshinaga Y."/>
            <person name="Martin F.M."/>
            <person name="Grigoriev I.V."/>
            <person name="Hibbett D.S."/>
        </authorList>
    </citation>
    <scope>NUCLEOTIDE SEQUENCE [LARGE SCALE GENOMIC DNA]</scope>
    <source>
        <strain evidence="3">CBS 109695</strain>
    </source>
</reference>
<dbReference type="EMBL" id="KV417578">
    <property type="protein sequence ID" value="KZP17876.1"/>
    <property type="molecule type" value="Genomic_DNA"/>
</dbReference>
<dbReference type="InterPro" id="IPR056884">
    <property type="entry name" value="NPHP3-like_N"/>
</dbReference>
<name>A0A166GIL8_9AGAM</name>
<dbReference type="Pfam" id="PF24883">
    <property type="entry name" value="NPHP3_N"/>
    <property type="match status" value="1"/>
</dbReference>
<keyword evidence="1" id="KW-0677">Repeat</keyword>
<organism evidence="3">
    <name type="scientific">Athelia psychrophila</name>
    <dbReference type="NCBI Taxonomy" id="1759441"/>
    <lineage>
        <taxon>Eukaryota</taxon>
        <taxon>Fungi</taxon>
        <taxon>Dikarya</taxon>
        <taxon>Basidiomycota</taxon>
        <taxon>Agaricomycotina</taxon>
        <taxon>Agaricomycetes</taxon>
        <taxon>Agaricomycetidae</taxon>
        <taxon>Atheliales</taxon>
        <taxon>Atheliaceae</taxon>
        <taxon>Athelia</taxon>
    </lineage>
</organism>
<dbReference type="InterPro" id="IPR027417">
    <property type="entry name" value="P-loop_NTPase"/>
</dbReference>
<feature type="domain" description="Nephrocystin 3-like N-terminal" evidence="2">
    <location>
        <begin position="267"/>
        <end position="428"/>
    </location>
</feature>
<dbReference type="AlphaFoldDB" id="A0A166GIL8"/>
<dbReference type="PANTHER" id="PTHR10039:SF14">
    <property type="entry name" value="NACHT DOMAIN-CONTAINING PROTEIN"/>
    <property type="match status" value="1"/>
</dbReference>
<dbReference type="OrthoDB" id="163438at2759"/>
<dbReference type="PANTHER" id="PTHR10039">
    <property type="entry name" value="AMELOGENIN"/>
    <property type="match status" value="1"/>
</dbReference>
<evidence type="ECO:0000313" key="3">
    <source>
        <dbReference type="EMBL" id="KZP17876.1"/>
    </source>
</evidence>
<evidence type="ECO:0000256" key="1">
    <source>
        <dbReference type="ARBA" id="ARBA00022737"/>
    </source>
</evidence>
<sequence length="538" mass="60199">MSRKPLGSIQIDLDKLLALGKDGLDVPLKLNPQESGTIIVRVREEEPIKDEARMAAMKDARKAVDDNLKEDGPIAVKHLNTVVTKLSVFAGVVDAAADIHPYVKLVWQTVSSVYKAIKDQLDRDKSVIELMETMEDTYTFVDELKAFPEKIELLKTIIRKILEETYECALFLKEYTGRGFSKRALTQTFSTKAPDQLSKFTKNFKDLKGSFFTGVAVQNALISHEVNNHVDKIARRQTLNLMRPVLLDPYCRAEVLPGTMESELDVINQWVNDASSAHNVFWMHGPPGSGKSALTRTVENVYLATNRLGASIFFDRTKPHESHPGNFICGLAHQLGKFDRRLGDVMVSAIEDRPTVVSQAGTQEMFTKLLSEPLRSVKDVPSAGPTVIVIDAMDECGEGAWERRELMKVLVAELATLPPAFRFIIASRPENDLRNYLTRPNILSHPLVPDSKETRHAVEAMLRHRLAEIRAENPYLNMPDDWPGEERIQALVNHAAGNFGRAQETLKSIDTHYPEVSICDFVEKNCGQDSEAGQAETL</sequence>